<evidence type="ECO:0000313" key="2">
    <source>
        <dbReference type="Proteomes" id="UP001501009"/>
    </source>
</evidence>
<dbReference type="EMBL" id="BAABDE010000018">
    <property type="protein sequence ID" value="GAA3802724.1"/>
    <property type="molecule type" value="Genomic_DNA"/>
</dbReference>
<protein>
    <recommendedName>
        <fullName evidence="3">Secreted protein</fullName>
    </recommendedName>
</protein>
<dbReference type="Proteomes" id="UP001501009">
    <property type="component" value="Unassembled WGS sequence"/>
</dbReference>
<keyword evidence="2" id="KW-1185">Reference proteome</keyword>
<gene>
    <name evidence="1" type="ORF">GCM10022403_040980</name>
</gene>
<proteinExistence type="predicted"/>
<evidence type="ECO:0000313" key="1">
    <source>
        <dbReference type="EMBL" id="GAA3802724.1"/>
    </source>
</evidence>
<sequence length="61" mass="6518">MPITTVLRFTVLCFTVGSLGFSAGVCEGSENADEIANNLPLFMGSPQLHRGRTGGFQDPFI</sequence>
<organism evidence="1 2">
    <name type="scientific">Streptomyces coacervatus</name>
    <dbReference type="NCBI Taxonomy" id="647381"/>
    <lineage>
        <taxon>Bacteria</taxon>
        <taxon>Bacillati</taxon>
        <taxon>Actinomycetota</taxon>
        <taxon>Actinomycetes</taxon>
        <taxon>Kitasatosporales</taxon>
        <taxon>Streptomycetaceae</taxon>
        <taxon>Streptomyces</taxon>
    </lineage>
</organism>
<name>A0ABP7HUK8_9ACTN</name>
<reference evidence="2" key="1">
    <citation type="journal article" date="2019" name="Int. J. Syst. Evol. Microbiol.">
        <title>The Global Catalogue of Microorganisms (GCM) 10K type strain sequencing project: providing services to taxonomists for standard genome sequencing and annotation.</title>
        <authorList>
            <consortium name="The Broad Institute Genomics Platform"/>
            <consortium name="The Broad Institute Genome Sequencing Center for Infectious Disease"/>
            <person name="Wu L."/>
            <person name="Ma J."/>
        </authorList>
    </citation>
    <scope>NUCLEOTIDE SEQUENCE [LARGE SCALE GENOMIC DNA]</scope>
    <source>
        <strain evidence="2">JCM 17138</strain>
    </source>
</reference>
<evidence type="ECO:0008006" key="3">
    <source>
        <dbReference type="Google" id="ProtNLM"/>
    </source>
</evidence>
<accession>A0ABP7HUK8</accession>
<comment type="caution">
    <text evidence="1">The sequence shown here is derived from an EMBL/GenBank/DDBJ whole genome shotgun (WGS) entry which is preliminary data.</text>
</comment>